<name>A0AAN8XLI4_HALRR</name>
<evidence type="ECO:0000313" key="1">
    <source>
        <dbReference type="EMBL" id="KAK7083823.1"/>
    </source>
</evidence>
<organism evidence="1 2">
    <name type="scientific">Halocaridina rubra</name>
    <name type="common">Hawaiian red shrimp</name>
    <dbReference type="NCBI Taxonomy" id="373956"/>
    <lineage>
        <taxon>Eukaryota</taxon>
        <taxon>Metazoa</taxon>
        <taxon>Ecdysozoa</taxon>
        <taxon>Arthropoda</taxon>
        <taxon>Crustacea</taxon>
        <taxon>Multicrustacea</taxon>
        <taxon>Malacostraca</taxon>
        <taxon>Eumalacostraca</taxon>
        <taxon>Eucarida</taxon>
        <taxon>Decapoda</taxon>
        <taxon>Pleocyemata</taxon>
        <taxon>Caridea</taxon>
        <taxon>Atyoidea</taxon>
        <taxon>Atyidae</taxon>
        <taxon>Halocaridina</taxon>
    </lineage>
</organism>
<gene>
    <name evidence="1" type="ORF">SK128_022234</name>
</gene>
<dbReference type="InterPro" id="IPR016024">
    <property type="entry name" value="ARM-type_fold"/>
</dbReference>
<dbReference type="EMBL" id="JAXCGZ010002509">
    <property type="protein sequence ID" value="KAK7083823.1"/>
    <property type="molecule type" value="Genomic_DNA"/>
</dbReference>
<protein>
    <submittedName>
        <fullName evidence="1">Uncharacterized protein</fullName>
    </submittedName>
</protein>
<proteinExistence type="predicted"/>
<dbReference type="Proteomes" id="UP001381693">
    <property type="component" value="Unassembled WGS sequence"/>
</dbReference>
<dbReference type="GO" id="GO:0006974">
    <property type="term" value="P:DNA damage response"/>
    <property type="evidence" value="ECO:0007669"/>
    <property type="project" value="InterPro"/>
</dbReference>
<comment type="caution">
    <text evidence="1">The sequence shown here is derived from an EMBL/GenBank/DDBJ whole genome shotgun (WGS) entry which is preliminary data.</text>
</comment>
<dbReference type="PANTHER" id="PTHR37079">
    <property type="entry name" value="SERINE/THREONINE-PROTEIN KINASE ATM"/>
    <property type="match status" value="1"/>
</dbReference>
<dbReference type="GO" id="GO:0004674">
    <property type="term" value="F:protein serine/threonine kinase activity"/>
    <property type="evidence" value="ECO:0007669"/>
    <property type="project" value="InterPro"/>
</dbReference>
<accession>A0AAN8XLI4</accession>
<dbReference type="PANTHER" id="PTHR37079:SF4">
    <property type="entry name" value="SERINE_THREONINE-PROTEIN KINASE ATM"/>
    <property type="match status" value="1"/>
</dbReference>
<dbReference type="InterPro" id="IPR038980">
    <property type="entry name" value="ATM_plant"/>
</dbReference>
<dbReference type="SUPFAM" id="SSF48371">
    <property type="entry name" value="ARM repeat"/>
    <property type="match status" value="1"/>
</dbReference>
<dbReference type="InterPro" id="IPR011989">
    <property type="entry name" value="ARM-like"/>
</dbReference>
<feature type="non-terminal residue" evidence="1">
    <location>
        <position position="613"/>
    </location>
</feature>
<keyword evidence="2" id="KW-1185">Reference proteome</keyword>
<sequence>MELLLPVAFEYDQLTCFETYSESKGQNIRKYLELSFPTLMAHIFPYIAAEQPAVREQLGLRKIQGAKLRYKQLEQLFGRDNFFRLITKHIGDITLGVAKLIHEPLTGVDFELIVTPNPPYFSMAVIKNALLYIGALFEASEKCVLGCDLLDCTLATVLKSTRADLHKVLFGVFENLAKSSTPHGARRALYSIAAVVEVLLEPSAGDLGDAAYYAVHFMSHTLTYYTSLLCEMAPYLSDYCNEILWKVCHYAFERYPMTLVPVIPKVVSRLLPFAKNSSSILKSTLRVLELVIKTTHDELRSVVVRLPPLPDDEDYTDLGHLRIVQSQLASENHSLYEKVENFLTQNYIDSHFLGYLWKEIKISRRALKEIFSKRGVDDESLGHQLMHRLVGFASSSDEKIAIEATKCLGELGPVSLETPVFFIKEENSSQVQYVNNHDIKEIAEIIVILSRYLMSEDIKVVEATSSALFKILSTQEGVAALLELEDCVCKKLFPFRHRDKPKISAFKCSDIDAETYKALIENPDVWFCQTSYAAWVTELTCLLISAGCGNEVLQFILPVCRCKPEFCVFVLPFVFHTSLKYDKINRREILSEQVSLFFQRHIALASDPKPQGR</sequence>
<reference evidence="1 2" key="1">
    <citation type="submission" date="2023-11" db="EMBL/GenBank/DDBJ databases">
        <title>Halocaridina rubra genome assembly.</title>
        <authorList>
            <person name="Smith C."/>
        </authorList>
    </citation>
    <scope>NUCLEOTIDE SEQUENCE [LARGE SCALE GENOMIC DNA]</scope>
    <source>
        <strain evidence="1">EP-1</strain>
        <tissue evidence="1">Whole</tissue>
    </source>
</reference>
<evidence type="ECO:0000313" key="2">
    <source>
        <dbReference type="Proteomes" id="UP001381693"/>
    </source>
</evidence>
<dbReference type="Gene3D" id="1.25.10.10">
    <property type="entry name" value="Leucine-rich Repeat Variant"/>
    <property type="match status" value="1"/>
</dbReference>
<dbReference type="AlphaFoldDB" id="A0AAN8XLI4"/>